<dbReference type="GO" id="GO:0015421">
    <property type="term" value="F:ABC-type oligopeptide transporter activity"/>
    <property type="evidence" value="ECO:0007669"/>
    <property type="project" value="TreeGrafter"/>
</dbReference>
<feature type="transmembrane region" description="Helical" evidence="10">
    <location>
        <begin position="65"/>
        <end position="92"/>
    </location>
</feature>
<dbReference type="InterPro" id="IPR036640">
    <property type="entry name" value="ABC1_TM_sf"/>
</dbReference>
<dbReference type="Gene3D" id="3.40.50.300">
    <property type="entry name" value="P-loop containing nucleotide triphosphate hydrolases"/>
    <property type="match status" value="1"/>
</dbReference>
<evidence type="ECO:0000259" key="11">
    <source>
        <dbReference type="PROSITE" id="PS50893"/>
    </source>
</evidence>
<gene>
    <name evidence="13" type="ORF">LF65_03481</name>
</gene>
<dbReference type="InterPro" id="IPR011527">
    <property type="entry name" value="ABC1_TM_dom"/>
</dbReference>
<dbReference type="GO" id="GO:0005886">
    <property type="term" value="C:plasma membrane"/>
    <property type="evidence" value="ECO:0007669"/>
    <property type="project" value="UniProtKB-SubCell"/>
</dbReference>
<evidence type="ECO:0000313" key="13">
    <source>
        <dbReference type="EMBL" id="AJH00038.1"/>
    </source>
</evidence>
<feature type="transmembrane region" description="Helical" evidence="10">
    <location>
        <begin position="20"/>
        <end position="45"/>
    </location>
</feature>
<dbReference type="OrthoDB" id="9762778at2"/>
<feature type="region of interest" description="Disordered" evidence="9">
    <location>
        <begin position="597"/>
        <end position="616"/>
    </location>
</feature>
<sequence>MIEKKEGLSRMMEFAGKYKFLTLLAFVLSAISAVLALGPFVCLWFVARELITSLPKAPNVMELSFYGWCAVFLAVVSMLIYFIALMCSHISAFRIARNMRIKAIHHIVKLPLGFFSSNNTGKLRKVIDDNAGLTETFLAHQLPDLAGAIVSPIAIFVLLFIFDWRLGAVCLIPTVIGILCLKKLMGGEKADSIEKYQNALEEMSNEAVEYIRGIPVVKVFQQTVFSFKSFHDSINRYSKFASSYAAECQIPMTIFTVAVNGAFAFLIPVGVLVIKNTSDYKGFLLDFIFYVLFTPVSVNMLTKIMKIMENIMVAKEAVKRIDAILYEKPLKESEDPRKINGRRISFEHVTFTYPGNTSPTVDDISFTINEGETIALVGASGSGKSTVAGLIPRFFDVNEGNVKIDGADVRDVLKKDLMDKVSFVFQNTRLLKASILENIRIAKPKATIDEVLEAVREAQCTDIIEKFPEGINTVIGGKGIYLSGGECQRIALARAILKDSPIVILDEATAFADPENESQIQKAFEKLTKGKTVLMIAHRLSTICGADKILVMSDGRIKEQGKHEELLKEDGIYAHMWKEYCRSISWKVTKKLDENNDSSFKKSKRLGKGNDKEVLI</sequence>
<dbReference type="SUPFAM" id="SSF52540">
    <property type="entry name" value="P-loop containing nucleoside triphosphate hydrolases"/>
    <property type="match status" value="1"/>
</dbReference>
<dbReference type="Gene3D" id="1.20.1560.10">
    <property type="entry name" value="ABC transporter type 1, transmembrane domain"/>
    <property type="match status" value="1"/>
</dbReference>
<evidence type="ECO:0000256" key="1">
    <source>
        <dbReference type="ARBA" id="ARBA00004651"/>
    </source>
</evidence>
<feature type="transmembrane region" description="Helical" evidence="10">
    <location>
        <begin position="252"/>
        <end position="274"/>
    </location>
</feature>
<feature type="transmembrane region" description="Helical" evidence="10">
    <location>
        <begin position="280"/>
        <end position="302"/>
    </location>
</feature>
<organism evidence="13 14">
    <name type="scientific">Clostridium beijerinckii</name>
    <name type="common">Clostridium MP</name>
    <dbReference type="NCBI Taxonomy" id="1520"/>
    <lineage>
        <taxon>Bacteria</taxon>
        <taxon>Bacillati</taxon>
        <taxon>Bacillota</taxon>
        <taxon>Clostridia</taxon>
        <taxon>Eubacteriales</taxon>
        <taxon>Clostridiaceae</taxon>
        <taxon>Clostridium</taxon>
    </lineage>
</organism>
<keyword evidence="8 10" id="KW-0472">Membrane</keyword>
<dbReference type="KEGG" id="cbei:LF65_03481"/>
<reference evidence="14" key="1">
    <citation type="submission" date="2014-12" db="EMBL/GenBank/DDBJ databases">
        <title>Genome sequence of Clostridium beijerinckii strain 59B.</title>
        <authorList>
            <person name="Little G.T."/>
            <person name="Minton N.P."/>
        </authorList>
    </citation>
    <scope>NUCLEOTIDE SEQUENCE [LARGE SCALE GENOMIC DNA]</scope>
    <source>
        <strain evidence="14">59B</strain>
    </source>
</reference>
<dbReference type="GO" id="GO:0005524">
    <property type="term" value="F:ATP binding"/>
    <property type="evidence" value="ECO:0007669"/>
    <property type="project" value="UniProtKB-KW"/>
</dbReference>
<dbReference type="RefSeq" id="WP_041897543.1">
    <property type="nucleotide sequence ID" value="NZ_CP010086.2"/>
</dbReference>
<evidence type="ECO:0000256" key="4">
    <source>
        <dbReference type="ARBA" id="ARBA00022692"/>
    </source>
</evidence>
<evidence type="ECO:0000256" key="5">
    <source>
        <dbReference type="ARBA" id="ARBA00022741"/>
    </source>
</evidence>
<evidence type="ECO:0000256" key="3">
    <source>
        <dbReference type="ARBA" id="ARBA00022475"/>
    </source>
</evidence>
<dbReference type="InterPro" id="IPR039421">
    <property type="entry name" value="Type_1_exporter"/>
</dbReference>
<dbReference type="PANTHER" id="PTHR43394">
    <property type="entry name" value="ATP-DEPENDENT PERMEASE MDL1, MITOCHONDRIAL"/>
    <property type="match status" value="1"/>
</dbReference>
<feature type="domain" description="ABC transmembrane type-1" evidence="12">
    <location>
        <begin position="23"/>
        <end position="276"/>
    </location>
</feature>
<accession>A0A0B5QPV6</accession>
<dbReference type="SUPFAM" id="SSF90123">
    <property type="entry name" value="ABC transporter transmembrane region"/>
    <property type="match status" value="1"/>
</dbReference>
<dbReference type="STRING" id="1520.LF65_03481"/>
<evidence type="ECO:0000259" key="12">
    <source>
        <dbReference type="PROSITE" id="PS50929"/>
    </source>
</evidence>
<dbReference type="Pfam" id="PF00005">
    <property type="entry name" value="ABC_tran"/>
    <property type="match status" value="1"/>
</dbReference>
<dbReference type="PROSITE" id="PS50929">
    <property type="entry name" value="ABC_TM1F"/>
    <property type="match status" value="1"/>
</dbReference>
<dbReference type="InterPro" id="IPR017871">
    <property type="entry name" value="ABC_transporter-like_CS"/>
</dbReference>
<dbReference type="Pfam" id="PF00664">
    <property type="entry name" value="ABC_membrane"/>
    <property type="match status" value="1"/>
</dbReference>
<dbReference type="SMART" id="SM00382">
    <property type="entry name" value="AAA"/>
    <property type="match status" value="1"/>
</dbReference>
<evidence type="ECO:0000256" key="6">
    <source>
        <dbReference type="ARBA" id="ARBA00022840"/>
    </source>
</evidence>
<evidence type="ECO:0000256" key="10">
    <source>
        <dbReference type="SAM" id="Phobius"/>
    </source>
</evidence>
<keyword evidence="3" id="KW-1003">Cell membrane</keyword>
<keyword evidence="2" id="KW-0813">Transport</keyword>
<dbReference type="InterPro" id="IPR003439">
    <property type="entry name" value="ABC_transporter-like_ATP-bd"/>
</dbReference>
<protein>
    <submittedName>
        <fullName evidence="13">ABC transporter ATP-binding protein</fullName>
    </submittedName>
</protein>
<feature type="domain" description="ABC transporter" evidence="11">
    <location>
        <begin position="344"/>
        <end position="579"/>
    </location>
</feature>
<name>A0A0B5QPV6_CLOBE</name>
<keyword evidence="5" id="KW-0547">Nucleotide-binding</keyword>
<evidence type="ECO:0000256" key="9">
    <source>
        <dbReference type="SAM" id="MobiDB-lite"/>
    </source>
</evidence>
<proteinExistence type="predicted"/>
<dbReference type="GO" id="GO:0016887">
    <property type="term" value="F:ATP hydrolysis activity"/>
    <property type="evidence" value="ECO:0007669"/>
    <property type="project" value="InterPro"/>
</dbReference>
<dbReference type="InterPro" id="IPR027417">
    <property type="entry name" value="P-loop_NTPase"/>
</dbReference>
<evidence type="ECO:0000256" key="2">
    <source>
        <dbReference type="ARBA" id="ARBA00022448"/>
    </source>
</evidence>
<comment type="subcellular location">
    <subcellularLocation>
        <location evidence="1">Cell membrane</location>
        <topology evidence="1">Multi-pass membrane protein</topology>
    </subcellularLocation>
</comment>
<dbReference type="PROSITE" id="PS00211">
    <property type="entry name" value="ABC_TRANSPORTER_1"/>
    <property type="match status" value="1"/>
</dbReference>
<dbReference type="AlphaFoldDB" id="A0A0B5QPV6"/>
<evidence type="ECO:0000313" key="14">
    <source>
        <dbReference type="Proteomes" id="UP000031866"/>
    </source>
</evidence>
<dbReference type="Proteomes" id="UP000031866">
    <property type="component" value="Chromosome"/>
</dbReference>
<keyword evidence="4 10" id="KW-0812">Transmembrane</keyword>
<dbReference type="FunFam" id="3.40.50.300:FF:000221">
    <property type="entry name" value="Multidrug ABC transporter ATP-binding protein"/>
    <property type="match status" value="1"/>
</dbReference>
<keyword evidence="6 13" id="KW-0067">ATP-binding</keyword>
<feature type="transmembrane region" description="Helical" evidence="10">
    <location>
        <begin position="142"/>
        <end position="160"/>
    </location>
</feature>
<dbReference type="InterPro" id="IPR003593">
    <property type="entry name" value="AAA+_ATPase"/>
</dbReference>
<dbReference type="PANTHER" id="PTHR43394:SF1">
    <property type="entry name" value="ATP-BINDING CASSETTE SUB-FAMILY B MEMBER 10, MITOCHONDRIAL"/>
    <property type="match status" value="1"/>
</dbReference>
<keyword evidence="7 10" id="KW-1133">Transmembrane helix</keyword>
<dbReference type="CDD" id="cd07346">
    <property type="entry name" value="ABC_6TM_exporters"/>
    <property type="match status" value="1"/>
</dbReference>
<dbReference type="PROSITE" id="PS50893">
    <property type="entry name" value="ABC_TRANSPORTER_2"/>
    <property type="match status" value="1"/>
</dbReference>
<evidence type="ECO:0000256" key="7">
    <source>
        <dbReference type="ARBA" id="ARBA00022989"/>
    </source>
</evidence>
<evidence type="ECO:0000256" key="8">
    <source>
        <dbReference type="ARBA" id="ARBA00023136"/>
    </source>
</evidence>
<dbReference type="EMBL" id="CP010086">
    <property type="protein sequence ID" value="AJH00038.1"/>
    <property type="molecule type" value="Genomic_DNA"/>
</dbReference>